<feature type="signal peptide" evidence="2">
    <location>
        <begin position="1"/>
        <end position="25"/>
    </location>
</feature>
<organism evidence="4 5">
    <name type="scientific">Gallibacterium salpingitidis</name>
    <dbReference type="NCBI Taxonomy" id="505341"/>
    <lineage>
        <taxon>Bacteria</taxon>
        <taxon>Pseudomonadati</taxon>
        <taxon>Pseudomonadota</taxon>
        <taxon>Gammaproteobacteria</taxon>
        <taxon>Pasteurellales</taxon>
        <taxon>Pasteurellaceae</taxon>
        <taxon>Gallibacterium</taxon>
    </lineage>
</organism>
<name>A0A1A7P3I6_9PAST</name>
<dbReference type="Proteomes" id="UP000092649">
    <property type="component" value="Unassembled WGS sequence"/>
</dbReference>
<dbReference type="InterPro" id="IPR005546">
    <property type="entry name" value="Autotransporte_beta"/>
</dbReference>
<sequence>MKKFTFPLKATALIVLTTLSQQVSAVHPVYNEEDLYVQDRDVPYALVKDYLTVTTLAEITEPDNNYSGLFLGVHNRTGNPVRINWYGDMDGKNPQIGAINNGRIYGRMFVNALDSFDTYEAVLNNSKVTLKDYRSSIAPDGQANGIDAYGWVPVSNENDMTFALDKVENTGVVSGFAQLQTGAGTHRSLVVVNASANGVSLYGFGDYGKYIIGADGSEVAVDAATGGSRSARSVRSANEAAATGVDGVGVIPASLSSDDKNFYGKNIRVALEAKDKQAVALKNTGTIQGQVVVRGNTGSKAVSDEYGQDYSLTSKASGNGVSLFTQIMTQDRRTYSYDKVTESILGNVENLGTISGNASLSGIAPVSNGGSTNYTRSYDSGNGISVAARTTRFSKNVTEAAIGNVVNDGRITGKLIQVSGDNTAKRGTSPTNIKHVYSQAEAENGGNGVGVFVQVDQHVAGSADEDGIHSDGATLTLGDITNRGRITGYADLAAGNGYDFIRMGKIDATGIIGVGNGVSAAMNAGSVPSTTYSIGKVNNSGVISGYLRAKAGQGVAKNGQPALEEVKLLITDEKTFGSYNQPEVLPKSVGGSSGPCWTAAECANANGDTADAISTIKASGNGLSFFANRISSSQNGDTYSMGDIFNKGVISGYSEMYHGFQGTNYARVDFLATGIGIAADREFTAAVNNLGIISGNHAALLAKSEISTAYSSWEPDYLSGYKKAINNYGVMAGTLIAANYQANGSNSNGKYQQYQYFNASQDPVNNLGTLVYLKEGITKASKYSSAVRNADAGVISRIVAGTGGEVSIDDGQGNQVTYTVVNGKVTGKDSSYTVAADALDHHIINGVGAASGAAVVTKDLSLTNSVVNGLVTAVDLQGASALTLDNTVINTNGFAVRKSATEFYTPNAILGDDAANTVILRNGSTINGDVHLNGGNDKFVVGDESVRINVTEHTLDLGEGEDELVLGEKVTAPTASPIVVDYTVSGVERLLVNQPSRIMANKMELPSYMELHNKLVYQAPNSMATSLHPDNAEQPVVSLAGKTLKVGIRSQEAYGALEVENANLNVDGANLVVDSSLLDKATVEKENWVIKDVIGVKRTIYQCGDMATAGQNCDGYDRDPRIADSYSLKGNFASIEDTSAIFAFEEYHQGRDKEGNQVDIDDIQAATLAINLRIKQVKKVEDIVTGKDIDESETAPTNEQANNDSISKQETPDTKVSNKNDIAPVSTQNEPRKQVNAIVDPIINNSATRAVARAMDVVINNAVNGDTAAVELAKALGGLQNNQQIITAVSDAVPAINSNVSGLITGASRFMMSNVLSGATGIINPPVTTASLNTWVPQDNYRDHYVWGKFISNWNKHNADNGIAGYKTDNRGFILGGSKRVTKDFNIGAVLGYIRTSSHTIDSTQQQSLTAETWQGGLYSDWFFMPNVALETQLGYGHSSVSAKRDQTVFNQVAKAKYGANLGYASIGVRYYQGNDDYLITPFFRANYNVVKTDAYQETGAVTSLKVKADTDQSLTLQSGIDAEMIVGERWKVGSTLAAEVETLKVNQSIKASFTATPSETFVVQGLDKQRVQGIFGVRTEYTITPFSAVTLRYNANVGKKYLGQQVDLNFRFAF</sequence>
<evidence type="ECO:0000259" key="3">
    <source>
        <dbReference type="PROSITE" id="PS51208"/>
    </source>
</evidence>
<reference evidence="4 5" key="1">
    <citation type="submission" date="2014-11" db="EMBL/GenBank/DDBJ databases">
        <title>Pan-genome of Gallibacterium spp.</title>
        <authorList>
            <person name="Kudirkiene E."/>
            <person name="Bojesen A.M."/>
        </authorList>
    </citation>
    <scope>NUCLEOTIDE SEQUENCE [LARGE SCALE GENOMIC DNA]</scope>
    <source>
        <strain evidence="4 5">F150</strain>
    </source>
</reference>
<gene>
    <name evidence="4" type="ORF">QS62_00110</name>
</gene>
<feature type="domain" description="Autotransporter" evidence="3">
    <location>
        <begin position="1339"/>
        <end position="1615"/>
    </location>
</feature>
<evidence type="ECO:0000256" key="1">
    <source>
        <dbReference type="SAM" id="MobiDB-lite"/>
    </source>
</evidence>
<evidence type="ECO:0000256" key="2">
    <source>
        <dbReference type="SAM" id="SignalP"/>
    </source>
</evidence>
<keyword evidence="2" id="KW-0732">Signal</keyword>
<accession>A0A1A7P3I6</accession>
<protein>
    <recommendedName>
        <fullName evidence="3">Autotransporter domain-containing protein</fullName>
    </recommendedName>
</protein>
<feature type="chain" id="PRO_5008358963" description="Autotransporter domain-containing protein" evidence="2">
    <location>
        <begin position="26"/>
        <end position="1615"/>
    </location>
</feature>
<dbReference type="SMART" id="SM00869">
    <property type="entry name" value="Autotransporter"/>
    <property type="match status" value="1"/>
</dbReference>
<feature type="compositionally biased region" description="Polar residues" evidence="1">
    <location>
        <begin position="1219"/>
        <end position="1229"/>
    </location>
</feature>
<evidence type="ECO:0000313" key="5">
    <source>
        <dbReference type="Proteomes" id="UP000092649"/>
    </source>
</evidence>
<dbReference type="RefSeq" id="WP_066104029.1">
    <property type="nucleotide sequence ID" value="NZ_JTJL01000001.1"/>
</dbReference>
<dbReference type="Pfam" id="PF03797">
    <property type="entry name" value="Autotransporter"/>
    <property type="match status" value="1"/>
</dbReference>
<dbReference type="EMBL" id="JTJL01000001">
    <property type="protein sequence ID" value="OBW96385.1"/>
    <property type="molecule type" value="Genomic_DNA"/>
</dbReference>
<proteinExistence type="predicted"/>
<feature type="region of interest" description="Disordered" evidence="1">
    <location>
        <begin position="1189"/>
        <end position="1231"/>
    </location>
</feature>
<feature type="compositionally biased region" description="Polar residues" evidence="1">
    <location>
        <begin position="1194"/>
        <end position="1209"/>
    </location>
</feature>
<evidence type="ECO:0000313" key="4">
    <source>
        <dbReference type="EMBL" id="OBW96385.1"/>
    </source>
</evidence>
<keyword evidence="5" id="KW-1185">Reference proteome</keyword>
<dbReference type="PROSITE" id="PS51208">
    <property type="entry name" value="AUTOTRANSPORTER"/>
    <property type="match status" value="1"/>
</dbReference>
<dbReference type="OrthoDB" id="90212at2"/>
<dbReference type="SUPFAM" id="SSF103515">
    <property type="entry name" value="Autotransporter"/>
    <property type="match status" value="1"/>
</dbReference>
<dbReference type="Gene3D" id="2.40.128.130">
    <property type="entry name" value="Autotransporter beta-domain"/>
    <property type="match status" value="1"/>
</dbReference>
<dbReference type="InterPro" id="IPR036709">
    <property type="entry name" value="Autotransporte_beta_dom_sf"/>
</dbReference>
<comment type="caution">
    <text evidence="4">The sequence shown here is derived from an EMBL/GenBank/DDBJ whole genome shotgun (WGS) entry which is preliminary data.</text>
</comment>